<keyword evidence="1" id="KW-1133">Transmembrane helix</keyword>
<keyword evidence="1" id="KW-0472">Membrane</keyword>
<organism evidence="2 3">
    <name type="scientific">Geodermatophilus sabuli</name>
    <dbReference type="NCBI Taxonomy" id="1564158"/>
    <lineage>
        <taxon>Bacteria</taxon>
        <taxon>Bacillati</taxon>
        <taxon>Actinomycetota</taxon>
        <taxon>Actinomycetes</taxon>
        <taxon>Geodermatophilales</taxon>
        <taxon>Geodermatophilaceae</taxon>
        <taxon>Geodermatophilus</taxon>
    </lineage>
</organism>
<evidence type="ECO:0000256" key="1">
    <source>
        <dbReference type="SAM" id="Phobius"/>
    </source>
</evidence>
<name>A0A7K3W1V2_9ACTN</name>
<dbReference type="RefSeq" id="WP_163482211.1">
    <property type="nucleotide sequence ID" value="NZ_JAAGWF010000012.1"/>
</dbReference>
<dbReference type="Proteomes" id="UP000470246">
    <property type="component" value="Unassembled WGS sequence"/>
</dbReference>
<accession>A0A7K3W1V2</accession>
<gene>
    <name evidence="2" type="ORF">GCU56_13305</name>
</gene>
<proteinExistence type="predicted"/>
<evidence type="ECO:0000313" key="3">
    <source>
        <dbReference type="Proteomes" id="UP000470246"/>
    </source>
</evidence>
<feature type="transmembrane region" description="Helical" evidence="1">
    <location>
        <begin position="35"/>
        <end position="56"/>
    </location>
</feature>
<sequence>MRVSLVVYGLLYVLMEVVGYQLELIGWPQLTALDVATAVANACLVVAVAIAALVGLDVGARRWRRAVHARRQDQRRLAEEYWAAQQPIGVSSWRAEPTLALPAAGPRPSRNPYLVGWSAGRRYPEEPGRLL</sequence>
<dbReference type="AlphaFoldDB" id="A0A7K3W1V2"/>
<evidence type="ECO:0000313" key="2">
    <source>
        <dbReference type="EMBL" id="NEK58845.1"/>
    </source>
</evidence>
<reference evidence="2 3" key="1">
    <citation type="submission" date="2020-02" db="EMBL/GenBank/DDBJ databases">
        <title>Geodermatophilus sabuli CPCC 205279 I12A-02694.</title>
        <authorList>
            <person name="Jiang Z."/>
        </authorList>
    </citation>
    <scope>NUCLEOTIDE SEQUENCE [LARGE SCALE GENOMIC DNA]</scope>
    <source>
        <strain evidence="2 3">I12A-02694</strain>
    </source>
</reference>
<comment type="caution">
    <text evidence="2">The sequence shown here is derived from an EMBL/GenBank/DDBJ whole genome shotgun (WGS) entry which is preliminary data.</text>
</comment>
<protein>
    <submittedName>
        <fullName evidence="2">Uncharacterized protein</fullName>
    </submittedName>
</protein>
<dbReference type="EMBL" id="JAAGWF010000012">
    <property type="protein sequence ID" value="NEK58845.1"/>
    <property type="molecule type" value="Genomic_DNA"/>
</dbReference>
<keyword evidence="3" id="KW-1185">Reference proteome</keyword>
<keyword evidence="1" id="KW-0812">Transmembrane</keyword>